<accession>A0A2N9I1P7</accession>
<gene>
    <name evidence="1" type="ORF">FSB_LOCUS46464</name>
</gene>
<protein>
    <submittedName>
        <fullName evidence="1">Uncharacterized protein</fullName>
    </submittedName>
</protein>
<proteinExistence type="predicted"/>
<sequence length="193" mass="21069">MISTVLVNALEEFGSQNDWLPNDVAFMGVVGKSPMALDASLRCCSSPPPIFYVDSMSRDTKVASYNGMISTMLVNALEEFGSQNDWLPNDVAFMGVVGKSPMALDACHRCCSSPPPIFYVDSMSRDTKVADYNGMISTVLVNALEEFGSQNDWLPNDVAFMGVVGKSPMALDASLRNDIYNVSECIRGIWEPK</sequence>
<dbReference type="AlphaFoldDB" id="A0A2N9I1P7"/>
<evidence type="ECO:0000313" key="1">
    <source>
        <dbReference type="EMBL" id="SPD18582.1"/>
    </source>
</evidence>
<reference evidence="1" key="1">
    <citation type="submission" date="2018-02" db="EMBL/GenBank/DDBJ databases">
        <authorList>
            <person name="Cohen D.B."/>
            <person name="Kent A.D."/>
        </authorList>
    </citation>
    <scope>NUCLEOTIDE SEQUENCE</scope>
</reference>
<name>A0A2N9I1P7_FAGSY</name>
<dbReference type="EMBL" id="OIVN01004657">
    <property type="protein sequence ID" value="SPD18582.1"/>
    <property type="molecule type" value="Genomic_DNA"/>
</dbReference>
<organism evidence="1">
    <name type="scientific">Fagus sylvatica</name>
    <name type="common">Beechnut</name>
    <dbReference type="NCBI Taxonomy" id="28930"/>
    <lineage>
        <taxon>Eukaryota</taxon>
        <taxon>Viridiplantae</taxon>
        <taxon>Streptophyta</taxon>
        <taxon>Embryophyta</taxon>
        <taxon>Tracheophyta</taxon>
        <taxon>Spermatophyta</taxon>
        <taxon>Magnoliopsida</taxon>
        <taxon>eudicotyledons</taxon>
        <taxon>Gunneridae</taxon>
        <taxon>Pentapetalae</taxon>
        <taxon>rosids</taxon>
        <taxon>fabids</taxon>
        <taxon>Fagales</taxon>
        <taxon>Fagaceae</taxon>
        <taxon>Fagus</taxon>
    </lineage>
</organism>